<dbReference type="Proteomes" id="UP000699042">
    <property type="component" value="Unassembled WGS sequence"/>
</dbReference>
<evidence type="ECO:0000313" key="1">
    <source>
        <dbReference type="EMBL" id="KAG7045122.1"/>
    </source>
</evidence>
<evidence type="ECO:0000313" key="2">
    <source>
        <dbReference type="Proteomes" id="UP000699042"/>
    </source>
</evidence>
<sequence length="77" mass="8087">MTEGQTLSNGPSIQMKDDIPEIYEQNHSSSRVAHFACVLASCDIAFSGKGVKSFSSLKVSFLSSTGGNRASSTGTQV</sequence>
<proteinExistence type="predicted"/>
<accession>A0A9P7QXT0</accession>
<gene>
    <name evidence="1" type="ORF">JMJ77_009210</name>
</gene>
<comment type="caution">
    <text evidence="1">The sequence shown here is derived from an EMBL/GenBank/DDBJ whole genome shotgun (WGS) entry which is preliminary data.</text>
</comment>
<dbReference type="EMBL" id="JAESDN010000009">
    <property type="protein sequence ID" value="KAG7045122.1"/>
    <property type="molecule type" value="Genomic_DNA"/>
</dbReference>
<keyword evidence="2" id="KW-1185">Reference proteome</keyword>
<name>A0A9P7QXT0_9PEZI</name>
<organism evidence="1 2">
    <name type="scientific">Colletotrichum scovillei</name>
    <dbReference type="NCBI Taxonomy" id="1209932"/>
    <lineage>
        <taxon>Eukaryota</taxon>
        <taxon>Fungi</taxon>
        <taxon>Dikarya</taxon>
        <taxon>Ascomycota</taxon>
        <taxon>Pezizomycotina</taxon>
        <taxon>Sordariomycetes</taxon>
        <taxon>Hypocreomycetidae</taxon>
        <taxon>Glomerellales</taxon>
        <taxon>Glomerellaceae</taxon>
        <taxon>Colletotrichum</taxon>
        <taxon>Colletotrichum acutatum species complex</taxon>
    </lineage>
</organism>
<protein>
    <submittedName>
        <fullName evidence="1">Uncharacterized protein</fullName>
    </submittedName>
</protein>
<dbReference type="AlphaFoldDB" id="A0A9P7QXT0"/>
<reference evidence="1" key="1">
    <citation type="submission" date="2021-05" db="EMBL/GenBank/DDBJ databases">
        <title>Comparative genomics of three Colletotrichum scovillei strains and genetic complementation revealed genes involved fungal growth and virulence on chili pepper.</title>
        <authorList>
            <person name="Hsieh D.-K."/>
            <person name="Chuang S.-C."/>
            <person name="Chen C.-Y."/>
            <person name="Chao Y.-T."/>
            <person name="Lu M.-Y.J."/>
            <person name="Lee M.-H."/>
            <person name="Shih M.-C."/>
        </authorList>
    </citation>
    <scope>NUCLEOTIDE SEQUENCE</scope>
    <source>
        <strain evidence="1">Coll-153</strain>
    </source>
</reference>